<feature type="region of interest" description="Disordered" evidence="1">
    <location>
        <begin position="68"/>
        <end position="87"/>
    </location>
</feature>
<organism evidence="2 3">
    <name type="scientific">Schizopora paradoxa</name>
    <dbReference type="NCBI Taxonomy" id="27342"/>
    <lineage>
        <taxon>Eukaryota</taxon>
        <taxon>Fungi</taxon>
        <taxon>Dikarya</taxon>
        <taxon>Basidiomycota</taxon>
        <taxon>Agaricomycotina</taxon>
        <taxon>Agaricomycetes</taxon>
        <taxon>Hymenochaetales</taxon>
        <taxon>Schizoporaceae</taxon>
        <taxon>Schizopora</taxon>
    </lineage>
</organism>
<accession>A0A0H2R7G0</accession>
<dbReference type="AlphaFoldDB" id="A0A0H2R7G0"/>
<reference evidence="2 3" key="1">
    <citation type="submission" date="2015-04" db="EMBL/GenBank/DDBJ databases">
        <title>Complete genome sequence of Schizopora paradoxa KUC8140, a cosmopolitan wood degrader in East Asia.</title>
        <authorList>
            <consortium name="DOE Joint Genome Institute"/>
            <person name="Min B."/>
            <person name="Park H."/>
            <person name="Jang Y."/>
            <person name="Kim J.-J."/>
            <person name="Kim K.H."/>
            <person name="Pangilinan J."/>
            <person name="Lipzen A."/>
            <person name="Riley R."/>
            <person name="Grigoriev I.V."/>
            <person name="Spatafora J.W."/>
            <person name="Choi I.-G."/>
        </authorList>
    </citation>
    <scope>NUCLEOTIDE SEQUENCE [LARGE SCALE GENOMIC DNA]</scope>
    <source>
        <strain evidence="2 3">KUC8140</strain>
    </source>
</reference>
<evidence type="ECO:0000313" key="3">
    <source>
        <dbReference type="Proteomes" id="UP000053477"/>
    </source>
</evidence>
<feature type="compositionally biased region" description="Acidic residues" evidence="1">
    <location>
        <begin position="668"/>
        <end position="681"/>
    </location>
</feature>
<gene>
    <name evidence="2" type="ORF">SCHPADRAFT_1001765</name>
</gene>
<protein>
    <submittedName>
        <fullName evidence="2">Uncharacterized protein</fullName>
    </submittedName>
</protein>
<proteinExistence type="predicted"/>
<evidence type="ECO:0000313" key="2">
    <source>
        <dbReference type="EMBL" id="KLO07297.1"/>
    </source>
</evidence>
<dbReference type="Proteomes" id="UP000053477">
    <property type="component" value="Unassembled WGS sequence"/>
</dbReference>
<keyword evidence="3" id="KW-1185">Reference proteome</keyword>
<evidence type="ECO:0000256" key="1">
    <source>
        <dbReference type="SAM" id="MobiDB-lite"/>
    </source>
</evidence>
<dbReference type="OrthoDB" id="3066495at2759"/>
<name>A0A0H2R7G0_9AGAM</name>
<feature type="region of interest" description="Disordered" evidence="1">
    <location>
        <begin position="667"/>
        <end position="692"/>
    </location>
</feature>
<sequence length="731" mass="82624">MNQDDASFDVSSILTDSSLSSTATAPNLPGPGRNIGLLFDRLGNGLERFASKRAERFAGTSARPSQLVRVDSRESIDTNATAPNLPGAGRTVGNVLAALGKGLEQLMTRRALQVGLGPETVARDIRAVYNRLIAPMDAHSQLGPQNFLIWRPSENDAKALTKLLKKLLKYSNAELLSTQLKALDEITALSVENNFLREILASHQLKKYLSPRYSEPELHWASAKAFLTIQEKEVHSVWSDFYHFAEQHKRFLRDANLSFIMARHIQNRLNFFISPGESNPTLDLWLYHLEIAASHPEIVEWELVDNHFASNPPFLVWASKSIVPIAYHMPKFRSKYSVQTAREQLFSAEDKTYDFQFLYKFLEELCDSADLATQLEHIRSFPDTTRHFLRTIVFGNELFIAYIHIVFHGAKPLLEMPVSLGFPSVIATKGEFPECAVFLYYLEHGTSDEQDLAELLISAVSQINRYCKSSIIALVDGEPEVHKNASKLAWAHERISCPASEPDTKLRRFQFSENDYRNKGSMDRRDALHYPSNSTIWLEVFGDRSPFDIKGHYPVLAGYTSGENPKELFAAMVYSQRQLLSVYYAYVEDGATAAEYFEEDGNKRESNTFYVLVLRHDPLNVEIPYDAEPKNYASVRRTGPAYWTRESSVGGPKSWLELFGSPIKYLEDADESPEDGDDSGMDGEQIRDFPSEKSFIQQADELRKVLQSEPVTLVDERGAVSQIHSLELARV</sequence>
<feature type="non-terminal residue" evidence="2">
    <location>
        <position position="1"/>
    </location>
</feature>
<dbReference type="InParanoid" id="A0A0H2R7G0"/>
<dbReference type="EMBL" id="KQ086148">
    <property type="protein sequence ID" value="KLO07297.1"/>
    <property type="molecule type" value="Genomic_DNA"/>
</dbReference>